<dbReference type="RefSeq" id="WP_250724274.1">
    <property type="nucleotide sequence ID" value="NZ_CP098400.1"/>
</dbReference>
<dbReference type="GO" id="GO:0005829">
    <property type="term" value="C:cytosol"/>
    <property type="evidence" value="ECO:0007669"/>
    <property type="project" value="TreeGrafter"/>
</dbReference>
<reference evidence="1" key="2">
    <citation type="submission" date="2022-06" db="EMBL/GenBank/DDBJ databases">
        <title>Xiashengella guii gen. nov. sp. nov., a bacterium isolated form anaerobic digestion tank.</title>
        <authorList>
            <person name="Huang H."/>
        </authorList>
    </citation>
    <scope>NUCLEOTIDE SEQUENCE</scope>
    <source>
        <strain evidence="1">Ai-910</strain>
    </source>
</reference>
<dbReference type="InterPro" id="IPR036390">
    <property type="entry name" value="WH_DNA-bd_sf"/>
</dbReference>
<dbReference type="PANTHER" id="PTHR33221:SF2">
    <property type="entry name" value="TRANSCRIPTIONAL REGULATOR"/>
    <property type="match status" value="1"/>
</dbReference>
<evidence type="ECO:0000313" key="1">
    <source>
        <dbReference type="EMBL" id="URW80154.1"/>
    </source>
</evidence>
<name>A0A9J6ZQK5_9BACT</name>
<dbReference type="InterPro" id="IPR036388">
    <property type="entry name" value="WH-like_DNA-bd_sf"/>
</dbReference>
<dbReference type="SUPFAM" id="SSF46785">
    <property type="entry name" value="Winged helix' DNA-binding domain"/>
    <property type="match status" value="1"/>
</dbReference>
<dbReference type="AlphaFoldDB" id="A0A9J6ZQK5"/>
<proteinExistence type="predicted"/>
<dbReference type="PANTHER" id="PTHR33221">
    <property type="entry name" value="WINGED HELIX-TURN-HELIX TRANSCRIPTIONAL REGULATOR, RRF2 FAMILY"/>
    <property type="match status" value="1"/>
</dbReference>
<dbReference type="NCBIfam" id="TIGR00738">
    <property type="entry name" value="rrf2_super"/>
    <property type="match status" value="1"/>
</dbReference>
<dbReference type="Proteomes" id="UP001056426">
    <property type="component" value="Chromosome"/>
</dbReference>
<organism evidence="1 2">
    <name type="scientific">Xiashengella succiniciproducens</name>
    <dbReference type="NCBI Taxonomy" id="2949635"/>
    <lineage>
        <taxon>Bacteria</taxon>
        <taxon>Pseudomonadati</taxon>
        <taxon>Bacteroidota</taxon>
        <taxon>Bacteroidia</taxon>
        <taxon>Marinilabiliales</taxon>
        <taxon>Marinilabiliaceae</taxon>
        <taxon>Xiashengella</taxon>
    </lineage>
</organism>
<dbReference type="Pfam" id="PF02082">
    <property type="entry name" value="Rrf2"/>
    <property type="match status" value="1"/>
</dbReference>
<dbReference type="InterPro" id="IPR000944">
    <property type="entry name" value="Tscrpt_reg_Rrf2"/>
</dbReference>
<dbReference type="Gene3D" id="1.10.10.10">
    <property type="entry name" value="Winged helix-like DNA-binding domain superfamily/Winged helix DNA-binding domain"/>
    <property type="match status" value="1"/>
</dbReference>
<accession>A0A9J6ZQK5</accession>
<dbReference type="KEGG" id="alkq:M9189_02105"/>
<evidence type="ECO:0000313" key="2">
    <source>
        <dbReference type="Proteomes" id="UP001056426"/>
    </source>
</evidence>
<reference evidence="1" key="1">
    <citation type="submission" date="2022-05" db="EMBL/GenBank/DDBJ databases">
        <authorList>
            <person name="Sun X."/>
        </authorList>
    </citation>
    <scope>NUCLEOTIDE SEQUENCE</scope>
    <source>
        <strain evidence="1">Ai-910</strain>
    </source>
</reference>
<sequence>MDMLSKASEYAIRALVYIETKNRGNNRPGYREIAAAIDAPEQFTAKILQSLVRQGMLNSVRGRGGGFFFDADADPLKLVDVITSVEGNKLFTKCGIGLSQCSSESPCPIHHEYAVIRDRYLNLVSQTTIQILADRIMEGDAVLNRLNLLDS</sequence>
<dbReference type="GO" id="GO:0003700">
    <property type="term" value="F:DNA-binding transcription factor activity"/>
    <property type="evidence" value="ECO:0007669"/>
    <property type="project" value="TreeGrafter"/>
</dbReference>
<dbReference type="EMBL" id="CP098400">
    <property type="protein sequence ID" value="URW80154.1"/>
    <property type="molecule type" value="Genomic_DNA"/>
</dbReference>
<dbReference type="PROSITE" id="PS51197">
    <property type="entry name" value="HTH_RRF2_2"/>
    <property type="match status" value="1"/>
</dbReference>
<keyword evidence="2" id="KW-1185">Reference proteome</keyword>
<protein>
    <submittedName>
        <fullName evidence="1">Rrf2 family transcriptional regulator</fullName>
    </submittedName>
</protein>
<gene>
    <name evidence="1" type="ORF">M9189_02105</name>
</gene>